<reference evidence="14" key="1">
    <citation type="submission" date="2017-04" db="EMBL/GenBank/DDBJ databases">
        <authorList>
            <person name="Varghese N."/>
            <person name="Submissions S."/>
        </authorList>
    </citation>
    <scope>NUCLEOTIDE SEQUENCE [LARGE SCALE GENOMIC DNA]</scope>
    <source>
        <strain evidence="14">DSM 16512</strain>
    </source>
</reference>
<dbReference type="GO" id="GO:0003844">
    <property type="term" value="F:1,4-alpha-glucan branching enzyme activity"/>
    <property type="evidence" value="ECO:0007669"/>
    <property type="project" value="UniProtKB-UniRule"/>
</dbReference>
<dbReference type="PANTHER" id="PTHR43651">
    <property type="entry name" value="1,4-ALPHA-GLUCAN-BRANCHING ENZYME"/>
    <property type="match status" value="1"/>
</dbReference>
<dbReference type="Gene3D" id="2.60.40.1180">
    <property type="entry name" value="Golgi alpha-mannosidase II"/>
    <property type="match status" value="1"/>
</dbReference>
<dbReference type="Gene3D" id="2.60.40.10">
    <property type="entry name" value="Immunoglobulins"/>
    <property type="match status" value="1"/>
</dbReference>
<keyword evidence="6 10" id="KW-0328">Glycosyltransferase</keyword>
<evidence type="ECO:0000256" key="11">
    <source>
        <dbReference type="PIRSR" id="PIRSR000463-1"/>
    </source>
</evidence>
<dbReference type="InterPro" id="IPR017853">
    <property type="entry name" value="GH"/>
</dbReference>
<organism evidence="13 14">
    <name type="scientific">Nitratiruptor tergarcus DSM 16512</name>
    <dbReference type="NCBI Taxonomy" id="1069081"/>
    <lineage>
        <taxon>Bacteria</taxon>
        <taxon>Pseudomonadati</taxon>
        <taxon>Campylobacterota</taxon>
        <taxon>Epsilonproteobacteria</taxon>
        <taxon>Nautiliales</taxon>
        <taxon>Nitratiruptoraceae</taxon>
        <taxon>Nitratiruptor</taxon>
    </lineage>
</organism>
<keyword evidence="7 10" id="KW-0808">Transferase</keyword>
<dbReference type="Proteomes" id="UP000192602">
    <property type="component" value="Unassembled WGS sequence"/>
</dbReference>
<evidence type="ECO:0000259" key="12">
    <source>
        <dbReference type="SMART" id="SM00642"/>
    </source>
</evidence>
<dbReference type="RefSeq" id="WP_084275897.1">
    <property type="nucleotide sequence ID" value="NZ_AP026671.1"/>
</dbReference>
<evidence type="ECO:0000313" key="13">
    <source>
        <dbReference type="EMBL" id="SMC09681.1"/>
    </source>
</evidence>
<dbReference type="NCBIfam" id="NF003811">
    <property type="entry name" value="PRK05402.1"/>
    <property type="match status" value="1"/>
</dbReference>
<dbReference type="PANTHER" id="PTHR43651:SF3">
    <property type="entry name" value="1,4-ALPHA-GLUCAN-BRANCHING ENZYME"/>
    <property type="match status" value="1"/>
</dbReference>
<dbReference type="InterPro" id="IPR004193">
    <property type="entry name" value="Glyco_hydro_13_N"/>
</dbReference>
<keyword evidence="14" id="KW-1185">Reference proteome</keyword>
<dbReference type="GO" id="GO:0005829">
    <property type="term" value="C:cytosol"/>
    <property type="evidence" value="ECO:0007669"/>
    <property type="project" value="TreeGrafter"/>
</dbReference>
<evidence type="ECO:0000256" key="7">
    <source>
        <dbReference type="ARBA" id="ARBA00022679"/>
    </source>
</evidence>
<evidence type="ECO:0000256" key="9">
    <source>
        <dbReference type="ARBA" id="ARBA00023277"/>
    </source>
</evidence>
<evidence type="ECO:0000313" key="14">
    <source>
        <dbReference type="Proteomes" id="UP000192602"/>
    </source>
</evidence>
<dbReference type="STRING" id="1069081.SAMN05660197_1503"/>
<dbReference type="CDD" id="cd02855">
    <property type="entry name" value="E_set_GBE_prok_N"/>
    <property type="match status" value="1"/>
</dbReference>
<evidence type="ECO:0000256" key="2">
    <source>
        <dbReference type="ARBA" id="ARBA00002953"/>
    </source>
</evidence>
<dbReference type="AlphaFoldDB" id="A0A1W1WTP8"/>
<dbReference type="SMART" id="SM00642">
    <property type="entry name" value="Aamy"/>
    <property type="match status" value="1"/>
</dbReference>
<dbReference type="NCBIfam" id="TIGR01515">
    <property type="entry name" value="branching_enzym"/>
    <property type="match status" value="1"/>
</dbReference>
<dbReference type="InterPro" id="IPR006407">
    <property type="entry name" value="GlgB"/>
</dbReference>
<dbReference type="Pfam" id="PF00128">
    <property type="entry name" value="Alpha-amylase"/>
    <property type="match status" value="1"/>
</dbReference>
<dbReference type="SUPFAM" id="SSF81296">
    <property type="entry name" value="E set domains"/>
    <property type="match status" value="1"/>
</dbReference>
<comment type="pathway">
    <text evidence="3 10">Glycan biosynthesis; glycogen biosynthesis.</text>
</comment>
<dbReference type="InterPro" id="IPR006048">
    <property type="entry name" value="A-amylase/branching_C"/>
</dbReference>
<dbReference type="NCBIfam" id="NF008967">
    <property type="entry name" value="PRK12313.1"/>
    <property type="match status" value="1"/>
</dbReference>
<evidence type="ECO:0000256" key="3">
    <source>
        <dbReference type="ARBA" id="ARBA00004964"/>
    </source>
</evidence>
<gene>
    <name evidence="10" type="primary">glgB</name>
    <name evidence="13" type="ORF">SAMN05660197_1503</name>
</gene>
<evidence type="ECO:0000256" key="8">
    <source>
        <dbReference type="ARBA" id="ARBA00023056"/>
    </source>
</evidence>
<dbReference type="UniPathway" id="UPA00164"/>
<dbReference type="InterPro" id="IPR006047">
    <property type="entry name" value="GH13_cat_dom"/>
</dbReference>
<dbReference type="HAMAP" id="MF_00685">
    <property type="entry name" value="GlgB"/>
    <property type="match status" value="1"/>
</dbReference>
<feature type="domain" description="Glycosyl hydrolase family 13 catalytic" evidence="12">
    <location>
        <begin position="156"/>
        <end position="533"/>
    </location>
</feature>
<keyword evidence="9 10" id="KW-0119">Carbohydrate metabolism</keyword>
<dbReference type="OrthoDB" id="9800174at2"/>
<dbReference type="EC" id="2.4.1.18" evidence="10"/>
<dbReference type="Pfam" id="PF02922">
    <property type="entry name" value="CBM_48"/>
    <property type="match status" value="1"/>
</dbReference>
<dbReference type="InterPro" id="IPR044143">
    <property type="entry name" value="GlgB_N_E_set_prok"/>
</dbReference>
<accession>A0A1W1WTP8</accession>
<protein>
    <recommendedName>
        <fullName evidence="10">1,4-alpha-glucan branching enzyme GlgB</fullName>
        <ecNumber evidence="10">2.4.1.18</ecNumber>
    </recommendedName>
    <alternativeName>
        <fullName evidence="10">1,4-alpha-D-glucan:1,4-alpha-D-glucan 6-glucosyl-transferase</fullName>
    </alternativeName>
    <alternativeName>
        <fullName evidence="10">Alpha-(1-&gt;4)-glucan branching enzyme</fullName>
    </alternativeName>
    <alternativeName>
        <fullName evidence="10">Glycogen branching enzyme</fullName>
        <shortName evidence="10">BE</shortName>
    </alternativeName>
</protein>
<dbReference type="GO" id="GO:0043169">
    <property type="term" value="F:cation binding"/>
    <property type="evidence" value="ECO:0007669"/>
    <property type="project" value="InterPro"/>
</dbReference>
<comment type="function">
    <text evidence="2 10">Catalyzes the formation of the alpha-1,6-glucosidic linkages in glycogen by scission of a 1,4-alpha-linked oligosaccharide from growing alpha-1,4-glucan chains and the subsequent attachment of the oligosaccharide to the alpha-1,6 position.</text>
</comment>
<dbReference type="Pfam" id="PF02806">
    <property type="entry name" value="Alpha-amylase_C"/>
    <property type="match status" value="1"/>
</dbReference>
<comment type="catalytic activity">
    <reaction evidence="1 10">
        <text>Transfers a segment of a (1-&gt;4)-alpha-D-glucan chain to a primary hydroxy group in a similar glucan chain.</text>
        <dbReference type="EC" id="2.4.1.18"/>
    </reaction>
</comment>
<proteinExistence type="inferred from homology"/>
<evidence type="ECO:0000256" key="6">
    <source>
        <dbReference type="ARBA" id="ARBA00022676"/>
    </source>
</evidence>
<dbReference type="InterPro" id="IPR013780">
    <property type="entry name" value="Glyco_hydro_b"/>
</dbReference>
<dbReference type="GO" id="GO:0005978">
    <property type="term" value="P:glycogen biosynthetic process"/>
    <property type="evidence" value="ECO:0007669"/>
    <property type="project" value="UniProtKB-UniRule"/>
</dbReference>
<dbReference type="PIRSF" id="PIRSF000463">
    <property type="entry name" value="GlgB"/>
    <property type="match status" value="1"/>
</dbReference>
<dbReference type="InterPro" id="IPR013783">
    <property type="entry name" value="Ig-like_fold"/>
</dbReference>
<sequence length="632" mass="73234">MICHDVTRFSDFDIYLFKEGTHTKLYEKFGAHIMQYQGETGVYFAVWAPHAKYVSVVGDFNGYNATAHPLKKREDGSGIWEGFSTDAKIGQTYKYHIITPYDTTLLKADPYAFHAEKPPKSASRIWSLQGYGWKDSQWMQRRAKTNIHESPMNIYEVHLGSWRRRDDGSYLSYTEAAKELAQYLVKLGYTHVELLPITEYPFKGSWGYQVSGYYAPTARYGTPQEFMEFVDIMHSHGIGVILDWVPSHFVTDGHGLIAFDGTALYEYEDPKKGYHPEWKSAVFDYGKNEVRAFLISSAHFWLEKYHIDGIRVDAVASMLYLDYGRKEGEWEPNIYGGNENLEAISFLKQLNESCYGTFEGITMIAEESTAFPGVTKPVYAGGLGFGYKWNMGWMHDTLKYFKTDPLFRKYHHNQITFSMWYAYDENFILPLSHDEVVHMKGSLINKMPGDINQKLANLRALFGYMLAHPGKKLLFMGGEFAQFKEWDFDGELQWELLDDPKHKALQKMLQDLNTLYKTTPALYRWDEKREGFIWLNEKDWERSVLSFARVAKDETIVVVCNFADTQYENYILPVPKSGKYKEIFNSQHSKYLGWDHYPVRVLQSKPMQCCGFENSLTITLPALSVIYLQLIS</sequence>
<dbReference type="InterPro" id="IPR037439">
    <property type="entry name" value="Branching_enzy"/>
</dbReference>
<name>A0A1W1WTP8_9BACT</name>
<keyword evidence="5 10" id="KW-0321">Glycogen metabolism</keyword>
<evidence type="ECO:0000256" key="5">
    <source>
        <dbReference type="ARBA" id="ARBA00022600"/>
    </source>
</evidence>
<evidence type="ECO:0000256" key="4">
    <source>
        <dbReference type="ARBA" id="ARBA00009000"/>
    </source>
</evidence>
<feature type="active site" description="Nucleophile" evidence="10 11">
    <location>
        <position position="313"/>
    </location>
</feature>
<dbReference type="CDD" id="cd11322">
    <property type="entry name" value="AmyAc_Glg_BE"/>
    <property type="match status" value="1"/>
</dbReference>
<dbReference type="Gene3D" id="3.20.20.80">
    <property type="entry name" value="Glycosidases"/>
    <property type="match status" value="1"/>
</dbReference>
<dbReference type="FunFam" id="2.60.40.10:FF:000169">
    <property type="entry name" value="1,4-alpha-glucan branching enzyme GlgB"/>
    <property type="match status" value="1"/>
</dbReference>
<dbReference type="FunFam" id="3.20.20.80:FF:000003">
    <property type="entry name" value="1,4-alpha-glucan branching enzyme GlgB"/>
    <property type="match status" value="1"/>
</dbReference>
<dbReference type="InterPro" id="IPR014756">
    <property type="entry name" value="Ig_E-set"/>
</dbReference>
<keyword evidence="8 10" id="KW-0320">Glycogen biosynthesis</keyword>
<evidence type="ECO:0000256" key="10">
    <source>
        <dbReference type="HAMAP-Rule" id="MF_00685"/>
    </source>
</evidence>
<dbReference type="GO" id="GO:0004553">
    <property type="term" value="F:hydrolase activity, hydrolyzing O-glycosyl compounds"/>
    <property type="evidence" value="ECO:0007669"/>
    <property type="project" value="InterPro"/>
</dbReference>
<comment type="subunit">
    <text evidence="10">Monomer.</text>
</comment>
<dbReference type="EMBL" id="FWWZ01000001">
    <property type="protein sequence ID" value="SMC09681.1"/>
    <property type="molecule type" value="Genomic_DNA"/>
</dbReference>
<feature type="active site" description="Proton donor" evidence="10 11">
    <location>
        <position position="366"/>
    </location>
</feature>
<comment type="similarity">
    <text evidence="4 10">Belongs to the glycosyl hydrolase 13 family. GlgB subfamily.</text>
</comment>
<evidence type="ECO:0000256" key="1">
    <source>
        <dbReference type="ARBA" id="ARBA00000826"/>
    </source>
</evidence>
<dbReference type="SUPFAM" id="SSF51011">
    <property type="entry name" value="Glycosyl hydrolase domain"/>
    <property type="match status" value="1"/>
</dbReference>
<dbReference type="SUPFAM" id="SSF51445">
    <property type="entry name" value="(Trans)glycosidases"/>
    <property type="match status" value="1"/>
</dbReference>